<reference evidence="3" key="1">
    <citation type="submission" date="2016-10" db="EMBL/GenBank/DDBJ databases">
        <authorList>
            <person name="Varghese N."/>
            <person name="Submissions S."/>
        </authorList>
    </citation>
    <scope>NUCLEOTIDE SEQUENCE [LARGE SCALE GENOMIC DNA]</scope>
    <source>
        <strain evidence="3">B48,IBRC-M 10115,DSM 25386,CECT 8001</strain>
    </source>
</reference>
<dbReference type="EMBL" id="FOBW01000015">
    <property type="protein sequence ID" value="SEN55511.1"/>
    <property type="molecule type" value="Genomic_DNA"/>
</dbReference>
<name>A0A1H8HGU2_9BACI</name>
<dbReference type="SUPFAM" id="SSF46785">
    <property type="entry name" value="Winged helix' DNA-binding domain"/>
    <property type="match status" value="1"/>
</dbReference>
<dbReference type="OrthoDB" id="9808017at2"/>
<accession>A0A1H8HGU2</accession>
<keyword evidence="2" id="KW-0238">DNA-binding</keyword>
<evidence type="ECO:0000259" key="1">
    <source>
        <dbReference type="Pfam" id="PF03551"/>
    </source>
</evidence>
<dbReference type="Proteomes" id="UP000198553">
    <property type="component" value="Unassembled WGS sequence"/>
</dbReference>
<gene>
    <name evidence="2" type="ORF">SAMN05192533_11520</name>
</gene>
<organism evidence="2 3">
    <name type="scientific">Mesobacillus persicus</name>
    <dbReference type="NCBI Taxonomy" id="930146"/>
    <lineage>
        <taxon>Bacteria</taxon>
        <taxon>Bacillati</taxon>
        <taxon>Bacillota</taxon>
        <taxon>Bacilli</taxon>
        <taxon>Bacillales</taxon>
        <taxon>Bacillaceae</taxon>
        <taxon>Mesobacillus</taxon>
    </lineage>
</organism>
<protein>
    <submittedName>
        <fullName evidence="2">DNA-binding transcriptional regulator, PadR family</fullName>
    </submittedName>
</protein>
<dbReference type="InterPro" id="IPR052509">
    <property type="entry name" value="Metal_resp_DNA-bind_regulator"/>
</dbReference>
<dbReference type="Pfam" id="PF03551">
    <property type="entry name" value="PadR"/>
    <property type="match status" value="1"/>
</dbReference>
<dbReference type="PANTHER" id="PTHR33169">
    <property type="entry name" value="PADR-FAMILY TRANSCRIPTIONAL REGULATOR"/>
    <property type="match status" value="1"/>
</dbReference>
<evidence type="ECO:0000313" key="3">
    <source>
        <dbReference type="Proteomes" id="UP000198553"/>
    </source>
</evidence>
<dbReference type="RefSeq" id="WP_090748920.1">
    <property type="nucleotide sequence ID" value="NZ_FOBW01000015.1"/>
</dbReference>
<feature type="domain" description="Transcription regulator PadR N-terminal" evidence="1">
    <location>
        <begin position="14"/>
        <end position="87"/>
    </location>
</feature>
<evidence type="ECO:0000313" key="2">
    <source>
        <dbReference type="EMBL" id="SEN55511.1"/>
    </source>
</evidence>
<dbReference type="AlphaFoldDB" id="A0A1H8HGU2"/>
<dbReference type="Gene3D" id="1.10.10.10">
    <property type="entry name" value="Winged helix-like DNA-binding domain superfamily/Winged helix DNA-binding domain"/>
    <property type="match status" value="1"/>
</dbReference>
<dbReference type="STRING" id="930146.SAMN05192533_11520"/>
<dbReference type="GO" id="GO:0003677">
    <property type="term" value="F:DNA binding"/>
    <property type="evidence" value="ECO:0007669"/>
    <property type="project" value="UniProtKB-KW"/>
</dbReference>
<sequence>MDKEMLKGSIDLLLLSLLAKRDLYGYEITKILKQLSDGTYEMSEGTLYPALKRIEKKLWVSSYWSETSNGRRKYYQITDLGKEELEQKQKNFDLIQNLVKRSSEGLGEI</sequence>
<keyword evidence="3" id="KW-1185">Reference proteome</keyword>
<dbReference type="InterPro" id="IPR005149">
    <property type="entry name" value="Tscrpt_reg_PadR_N"/>
</dbReference>
<dbReference type="PANTHER" id="PTHR33169:SF25">
    <property type="entry name" value="DNA-BINDING PROTEIN YIZB-RELATED"/>
    <property type="match status" value="1"/>
</dbReference>
<dbReference type="InterPro" id="IPR036390">
    <property type="entry name" value="WH_DNA-bd_sf"/>
</dbReference>
<proteinExistence type="predicted"/>
<dbReference type="InterPro" id="IPR036388">
    <property type="entry name" value="WH-like_DNA-bd_sf"/>
</dbReference>